<keyword evidence="7" id="KW-0998">Cell outer membrane</keyword>
<organism evidence="9 10">
    <name type="scientific">Pseudovibrio denitrificans</name>
    <dbReference type="NCBI Taxonomy" id="258256"/>
    <lineage>
        <taxon>Bacteria</taxon>
        <taxon>Pseudomonadati</taxon>
        <taxon>Pseudomonadota</taxon>
        <taxon>Alphaproteobacteria</taxon>
        <taxon>Hyphomicrobiales</taxon>
        <taxon>Stappiaceae</taxon>
        <taxon>Pseudovibrio</taxon>
    </lineage>
</organism>
<keyword evidence="3" id="KW-1134">Transmembrane beta strand</keyword>
<sequence>MSRYLPITIASLSTLLIASDALAGAFAVREQSAWFQGLSFAGNATVSKSLSSMYWNPATMTGHDGIQVETSQTVVFPRATIDLDTATIDAVPTPVTGVPYSSGDIGVDAWVPAGYGTWKVDERLTLGVSSNAPYGFETKPQIEWAGQVYARSSRVLSVNITPMAAYELTEKFSVGVGWQLQYLQVRLKSATGVPPIAANSPTAELRGEDYNLGFGATVGALFKPWEGTQLGIGYRSPIEHNLKGRLVVGGNAPTPIRANIIMPETVTVSFQQELNERWRGMGTFEWTHWSRFGTFPVFNLQDQVVSELPFQYNDGYFISLGTEYDFTENFTGRFGLAYEWSPIDEANRTPRLPDANRFWISAGLSYFYEDWLEVDIGYSHLFPESESININPDHPFYEGITIQGPVNDTNVDIVSLGARLKF</sequence>
<dbReference type="PANTHER" id="PTHR35093">
    <property type="entry name" value="OUTER MEMBRANE PROTEIN NMB0088-RELATED"/>
    <property type="match status" value="1"/>
</dbReference>
<dbReference type="InterPro" id="IPR005017">
    <property type="entry name" value="OMPP1/FadL/TodX"/>
</dbReference>
<evidence type="ECO:0000313" key="9">
    <source>
        <dbReference type="EMBL" id="SFT63264.1"/>
    </source>
</evidence>
<dbReference type="GO" id="GO:0015483">
    <property type="term" value="F:long-chain fatty acid transporting porin activity"/>
    <property type="evidence" value="ECO:0007669"/>
    <property type="project" value="TreeGrafter"/>
</dbReference>
<evidence type="ECO:0000256" key="8">
    <source>
        <dbReference type="SAM" id="SignalP"/>
    </source>
</evidence>
<feature type="signal peptide" evidence="8">
    <location>
        <begin position="1"/>
        <end position="23"/>
    </location>
</feature>
<dbReference type="RefSeq" id="WP_083416680.1">
    <property type="nucleotide sequence ID" value="NZ_FPBD01000002.1"/>
</dbReference>
<dbReference type="PANTHER" id="PTHR35093:SF8">
    <property type="entry name" value="OUTER MEMBRANE PROTEIN NMB0088-RELATED"/>
    <property type="match status" value="1"/>
</dbReference>
<keyword evidence="4" id="KW-0812">Transmembrane</keyword>
<feature type="chain" id="PRO_5010205985" evidence="8">
    <location>
        <begin position="24"/>
        <end position="422"/>
    </location>
</feature>
<evidence type="ECO:0000256" key="3">
    <source>
        <dbReference type="ARBA" id="ARBA00022452"/>
    </source>
</evidence>
<dbReference type="Gene3D" id="2.40.160.60">
    <property type="entry name" value="Outer membrane protein transport protein (OMPP1/FadL/TodX)"/>
    <property type="match status" value="1"/>
</dbReference>
<dbReference type="EMBL" id="FPBD01000002">
    <property type="protein sequence ID" value="SFT63264.1"/>
    <property type="molecule type" value="Genomic_DNA"/>
</dbReference>
<dbReference type="Pfam" id="PF03349">
    <property type="entry name" value="Toluene_X"/>
    <property type="match status" value="1"/>
</dbReference>
<evidence type="ECO:0000256" key="7">
    <source>
        <dbReference type="ARBA" id="ARBA00023237"/>
    </source>
</evidence>
<keyword evidence="5 8" id="KW-0732">Signal</keyword>
<dbReference type="Proteomes" id="UP000183371">
    <property type="component" value="Unassembled WGS sequence"/>
</dbReference>
<dbReference type="AlphaFoldDB" id="A0A1I6ZKP0"/>
<evidence type="ECO:0000256" key="2">
    <source>
        <dbReference type="ARBA" id="ARBA00008163"/>
    </source>
</evidence>
<accession>A0A1I6ZKP0</accession>
<proteinExistence type="inferred from homology"/>
<name>A0A1I6ZKP0_9HYPH</name>
<comment type="similarity">
    <text evidence="2">Belongs to the OmpP1/FadL family.</text>
</comment>
<evidence type="ECO:0000313" key="10">
    <source>
        <dbReference type="Proteomes" id="UP000183371"/>
    </source>
</evidence>
<keyword evidence="6" id="KW-0472">Membrane</keyword>
<evidence type="ECO:0000256" key="6">
    <source>
        <dbReference type="ARBA" id="ARBA00023136"/>
    </source>
</evidence>
<dbReference type="GO" id="GO:0009279">
    <property type="term" value="C:cell outer membrane"/>
    <property type="evidence" value="ECO:0007669"/>
    <property type="project" value="UniProtKB-SubCell"/>
</dbReference>
<reference evidence="10" key="1">
    <citation type="submission" date="2016-10" db="EMBL/GenBank/DDBJ databases">
        <authorList>
            <person name="Varghese N."/>
            <person name="Submissions S."/>
        </authorList>
    </citation>
    <scope>NUCLEOTIDE SEQUENCE [LARGE SCALE GENOMIC DNA]</scope>
    <source>
        <strain evidence="10">DSM 17465</strain>
    </source>
</reference>
<evidence type="ECO:0000256" key="1">
    <source>
        <dbReference type="ARBA" id="ARBA00004571"/>
    </source>
</evidence>
<comment type="subcellular location">
    <subcellularLocation>
        <location evidence="1">Cell outer membrane</location>
        <topology evidence="1">Multi-pass membrane protein</topology>
    </subcellularLocation>
</comment>
<keyword evidence="10" id="KW-1185">Reference proteome</keyword>
<dbReference type="SUPFAM" id="SSF56935">
    <property type="entry name" value="Porins"/>
    <property type="match status" value="1"/>
</dbReference>
<gene>
    <name evidence="9" type="ORF">SAMN05444141_102430</name>
</gene>
<protein>
    <submittedName>
        <fullName evidence="9">Long-chain fatty acid transport protein</fullName>
    </submittedName>
</protein>
<evidence type="ECO:0000256" key="4">
    <source>
        <dbReference type="ARBA" id="ARBA00022692"/>
    </source>
</evidence>
<evidence type="ECO:0000256" key="5">
    <source>
        <dbReference type="ARBA" id="ARBA00022729"/>
    </source>
</evidence>